<reference evidence="5 6" key="1">
    <citation type="submission" date="2024-09" db="EMBL/GenBank/DDBJ databases">
        <title>Chromosome-scale assembly of Riccia sorocarpa.</title>
        <authorList>
            <person name="Paukszto L."/>
        </authorList>
    </citation>
    <scope>NUCLEOTIDE SEQUENCE [LARGE SCALE GENOMIC DNA]</scope>
    <source>
        <strain evidence="5">LP-2024</strain>
        <tissue evidence="5">Aerial parts of the thallus</tissue>
    </source>
</reference>
<evidence type="ECO:0000259" key="4">
    <source>
        <dbReference type="Pfam" id="PF00294"/>
    </source>
</evidence>
<dbReference type="Gene3D" id="3.40.1190.20">
    <property type="match status" value="1"/>
</dbReference>
<dbReference type="PANTHER" id="PTHR43320">
    <property type="entry name" value="SUGAR KINASE"/>
    <property type="match status" value="1"/>
</dbReference>
<dbReference type="GO" id="GO:0016301">
    <property type="term" value="F:kinase activity"/>
    <property type="evidence" value="ECO:0007669"/>
    <property type="project" value="UniProtKB-KW"/>
</dbReference>
<dbReference type="InterPro" id="IPR011611">
    <property type="entry name" value="PfkB_dom"/>
</dbReference>
<dbReference type="FunFam" id="3.40.1190.20:FF:000025">
    <property type="entry name" value="Putative sugar kinase slr0537"/>
    <property type="match status" value="1"/>
</dbReference>
<evidence type="ECO:0000256" key="1">
    <source>
        <dbReference type="ARBA" id="ARBA00010688"/>
    </source>
</evidence>
<name>A0ABD3I7S4_9MARC</name>
<proteinExistence type="inferred from homology"/>
<accession>A0ABD3I7S4</accession>
<dbReference type="InterPro" id="IPR002173">
    <property type="entry name" value="Carboh/pur_kinase_PfkB_CS"/>
</dbReference>
<dbReference type="InterPro" id="IPR029056">
    <property type="entry name" value="Ribokinase-like"/>
</dbReference>
<dbReference type="Pfam" id="PF00294">
    <property type="entry name" value="PfkB"/>
    <property type="match status" value="1"/>
</dbReference>
<feature type="domain" description="Carbohydrate kinase PfkB" evidence="4">
    <location>
        <begin position="169"/>
        <end position="444"/>
    </location>
</feature>
<protein>
    <recommendedName>
        <fullName evidence="4">Carbohydrate kinase PfkB domain-containing protein</fullName>
    </recommendedName>
</protein>
<dbReference type="PANTHER" id="PTHR43320:SF3">
    <property type="entry name" value="CARBOHYDRATE KINASE PFKB DOMAIN-CONTAINING PROTEIN"/>
    <property type="match status" value="1"/>
</dbReference>
<dbReference type="CDD" id="cd01168">
    <property type="entry name" value="adenosine_kinase"/>
    <property type="match status" value="1"/>
</dbReference>
<dbReference type="InterPro" id="IPR052700">
    <property type="entry name" value="Carb_kinase_PfkB-like"/>
</dbReference>
<dbReference type="PROSITE" id="PS00584">
    <property type="entry name" value="PFKB_KINASES_2"/>
    <property type="match status" value="1"/>
</dbReference>
<dbReference type="SUPFAM" id="SSF53613">
    <property type="entry name" value="Ribokinase-like"/>
    <property type="match status" value="1"/>
</dbReference>
<comment type="similarity">
    <text evidence="1">Belongs to the carbohydrate kinase PfkB family.</text>
</comment>
<gene>
    <name evidence="5" type="ORF">R1sor_017675</name>
</gene>
<dbReference type="EMBL" id="JBJQOH010000001">
    <property type="protein sequence ID" value="KAL3699653.1"/>
    <property type="molecule type" value="Genomic_DNA"/>
</dbReference>
<dbReference type="AlphaFoldDB" id="A0ABD3I7S4"/>
<keyword evidence="2" id="KW-0808">Transferase</keyword>
<comment type="caution">
    <text evidence="5">The sequence shown here is derived from an EMBL/GenBank/DDBJ whole genome shotgun (WGS) entry which is preliminary data.</text>
</comment>
<evidence type="ECO:0000313" key="5">
    <source>
        <dbReference type="EMBL" id="KAL3699653.1"/>
    </source>
</evidence>
<keyword evidence="6" id="KW-1185">Reference proteome</keyword>
<sequence>MNILNGTIFLLLEEGELEGNMQTAGVNLREPFINHHRQSGRLDFLALRESVGVQRVLLPASSRIRFTPRIRSVGIGRYGAPVRCSSHGNTEAKLNFESDEPERSAQPYDVPEMTIPDRWDVVGLGQAMVDFSGVVKDDFLGKLGLSKGTRKVVDHEERGACLRALDGYSYKVTAGGSLSNTLVALARLGAGYNLEPALNVAMTGSVGSDALGDFYRTKLKRANVHFLSQPIPGGTTGTVIVLTTPDAQRTMLSYQGMSSVIHYNEALEAQIASSRVLVVEGYLWELPETVEAISRACERARQEGVLVALTASDVSCVNRHREKMWDVMSQSADMLFCNADEARALLRGDEKLRPRVAAELLSRCCPLVSVTDGVRGSYIGLKGEVSYIQPSPCVPVDTCGAGDAYAAGVLYGFLRGVPHIKGIGNLAARVAAVVVGQQGTRLKEEDARELAFSLPAFTATSEVLPVSQSTSS</sequence>
<dbReference type="Proteomes" id="UP001633002">
    <property type="component" value="Unassembled WGS sequence"/>
</dbReference>
<evidence type="ECO:0000256" key="2">
    <source>
        <dbReference type="ARBA" id="ARBA00022679"/>
    </source>
</evidence>
<evidence type="ECO:0000313" key="6">
    <source>
        <dbReference type="Proteomes" id="UP001633002"/>
    </source>
</evidence>
<keyword evidence="3" id="KW-0418">Kinase</keyword>
<evidence type="ECO:0000256" key="3">
    <source>
        <dbReference type="ARBA" id="ARBA00022777"/>
    </source>
</evidence>
<organism evidence="5 6">
    <name type="scientific">Riccia sorocarpa</name>
    <dbReference type="NCBI Taxonomy" id="122646"/>
    <lineage>
        <taxon>Eukaryota</taxon>
        <taxon>Viridiplantae</taxon>
        <taxon>Streptophyta</taxon>
        <taxon>Embryophyta</taxon>
        <taxon>Marchantiophyta</taxon>
        <taxon>Marchantiopsida</taxon>
        <taxon>Marchantiidae</taxon>
        <taxon>Marchantiales</taxon>
        <taxon>Ricciaceae</taxon>
        <taxon>Riccia</taxon>
    </lineage>
</organism>